<dbReference type="OrthoDB" id="5381672at2759"/>
<keyword evidence="4" id="KW-1185">Reference proteome</keyword>
<dbReference type="EMBL" id="MVGC01000016">
    <property type="protein sequence ID" value="RJE26739.1"/>
    <property type="molecule type" value="Genomic_DNA"/>
</dbReference>
<gene>
    <name evidence="3" type="ORF">PHISCL_00970</name>
</gene>
<keyword evidence="2" id="KW-1133">Transmembrane helix</keyword>
<evidence type="ECO:0000313" key="4">
    <source>
        <dbReference type="Proteomes" id="UP000266188"/>
    </source>
</evidence>
<reference evidence="4" key="1">
    <citation type="submission" date="2017-02" db="EMBL/GenBank/DDBJ databases">
        <authorList>
            <person name="Tafer H."/>
            <person name="Lopandic K."/>
        </authorList>
    </citation>
    <scope>NUCLEOTIDE SEQUENCE [LARGE SCALE GENOMIC DNA]</scope>
    <source>
        <strain evidence="4">CBS 366.77</strain>
    </source>
</reference>
<keyword evidence="2" id="KW-0472">Membrane</keyword>
<proteinExistence type="predicted"/>
<feature type="transmembrane region" description="Helical" evidence="2">
    <location>
        <begin position="60"/>
        <end position="84"/>
    </location>
</feature>
<protein>
    <submittedName>
        <fullName evidence="3">Uncharacterized protein</fullName>
    </submittedName>
</protein>
<dbReference type="AlphaFoldDB" id="A0A3A2ZU87"/>
<keyword evidence="2" id="KW-0812">Transmembrane</keyword>
<feature type="transmembrane region" description="Helical" evidence="2">
    <location>
        <begin position="195"/>
        <end position="215"/>
    </location>
</feature>
<name>A0A3A2ZU87_9EURO</name>
<evidence type="ECO:0000256" key="2">
    <source>
        <dbReference type="SAM" id="Phobius"/>
    </source>
</evidence>
<feature type="compositionally biased region" description="Basic and acidic residues" evidence="1">
    <location>
        <begin position="1"/>
        <end position="12"/>
    </location>
</feature>
<feature type="compositionally biased region" description="Polar residues" evidence="1">
    <location>
        <begin position="30"/>
        <end position="39"/>
    </location>
</feature>
<comment type="caution">
    <text evidence="3">The sequence shown here is derived from an EMBL/GenBank/DDBJ whole genome shotgun (WGS) entry which is preliminary data.</text>
</comment>
<evidence type="ECO:0000256" key="1">
    <source>
        <dbReference type="SAM" id="MobiDB-lite"/>
    </source>
</evidence>
<evidence type="ECO:0000313" key="3">
    <source>
        <dbReference type="EMBL" id="RJE26739.1"/>
    </source>
</evidence>
<organism evidence="3 4">
    <name type="scientific">Aspergillus sclerotialis</name>
    <dbReference type="NCBI Taxonomy" id="2070753"/>
    <lineage>
        <taxon>Eukaryota</taxon>
        <taxon>Fungi</taxon>
        <taxon>Dikarya</taxon>
        <taxon>Ascomycota</taxon>
        <taxon>Pezizomycotina</taxon>
        <taxon>Eurotiomycetes</taxon>
        <taxon>Eurotiomycetidae</taxon>
        <taxon>Eurotiales</taxon>
        <taxon>Aspergillaceae</taxon>
        <taxon>Aspergillus</taxon>
        <taxon>Aspergillus subgen. Polypaecilum</taxon>
    </lineage>
</organism>
<dbReference type="Proteomes" id="UP000266188">
    <property type="component" value="Unassembled WGS sequence"/>
</dbReference>
<feature type="transmembrane region" description="Helical" evidence="2">
    <location>
        <begin position="125"/>
        <end position="149"/>
    </location>
</feature>
<feature type="region of interest" description="Disordered" evidence="1">
    <location>
        <begin position="1"/>
        <end position="50"/>
    </location>
</feature>
<sequence length="224" mass="25456">MSIRSQRSEYHYDLALPQEPDDRDEHATAPNEQDPTRITKNAPRANEDKPLTQTLQRSSLTIWIVVLYSALAIFSWVIIVYLVFHPITNSHLRYHGSQTGRFLIGPDEINHLYAQNEQWVQTARVLMSFAGVLSIPVASATCAGAAPVYSQRRAKSRDLSLRQVMMLADRCWTNPLTYIHAVGSKKGYRRYGSPFLLVAIVIHFLAFLVSPLQQIETWQPSTYA</sequence>
<accession>A0A3A2ZU87</accession>